<dbReference type="EMBL" id="BAABKK010000002">
    <property type="protein sequence ID" value="GAA5188928.1"/>
    <property type="molecule type" value="Genomic_DNA"/>
</dbReference>
<evidence type="ECO:0008006" key="4">
    <source>
        <dbReference type="Google" id="ProtNLM"/>
    </source>
</evidence>
<sequence>MTPIWYWPFASMMPLISASKAGVTPVAGAAGAAAAGAATAGAATAGAAVGASAVVDDGAAAAVVVAAVDGVAAGTAADGVALAIPDTLWETDERACAAE</sequence>
<comment type="caution">
    <text evidence="2">The sequence shown here is derived from an EMBL/GenBank/DDBJ whole genome shotgun (WGS) entry which is preliminary data.</text>
</comment>
<gene>
    <name evidence="2" type="ORF">GCM10023346_02170</name>
</gene>
<proteinExistence type="predicted"/>
<protein>
    <recommendedName>
        <fullName evidence="4">Secreted protein</fullName>
    </recommendedName>
</protein>
<feature type="signal peptide" evidence="1">
    <location>
        <begin position="1"/>
        <end position="29"/>
    </location>
</feature>
<evidence type="ECO:0000256" key="1">
    <source>
        <dbReference type="SAM" id="SignalP"/>
    </source>
</evidence>
<accession>A0ABP9RZU2</accession>
<reference evidence="3" key="1">
    <citation type="journal article" date="2019" name="Int. J. Syst. Evol. Microbiol.">
        <title>The Global Catalogue of Microorganisms (GCM) 10K type strain sequencing project: providing services to taxonomists for standard genome sequencing and annotation.</title>
        <authorList>
            <consortium name="The Broad Institute Genomics Platform"/>
            <consortium name="The Broad Institute Genome Sequencing Center for Infectious Disease"/>
            <person name="Wu L."/>
            <person name="Ma J."/>
        </authorList>
    </citation>
    <scope>NUCLEOTIDE SEQUENCE [LARGE SCALE GENOMIC DNA]</scope>
    <source>
        <strain evidence="3">JCM 18514</strain>
    </source>
</reference>
<feature type="chain" id="PRO_5047084720" description="Secreted protein" evidence="1">
    <location>
        <begin position="30"/>
        <end position="99"/>
    </location>
</feature>
<keyword evidence="1" id="KW-0732">Signal</keyword>
<name>A0ABP9RZU2_9MICC</name>
<keyword evidence="3" id="KW-1185">Reference proteome</keyword>
<organism evidence="2 3">
    <name type="scientific">Arthrobacter gyeryongensis</name>
    <dbReference type="NCBI Taxonomy" id="1650592"/>
    <lineage>
        <taxon>Bacteria</taxon>
        <taxon>Bacillati</taxon>
        <taxon>Actinomycetota</taxon>
        <taxon>Actinomycetes</taxon>
        <taxon>Micrococcales</taxon>
        <taxon>Micrococcaceae</taxon>
        <taxon>Arthrobacter</taxon>
    </lineage>
</organism>
<evidence type="ECO:0000313" key="2">
    <source>
        <dbReference type="EMBL" id="GAA5188928.1"/>
    </source>
</evidence>
<dbReference type="Proteomes" id="UP001500200">
    <property type="component" value="Unassembled WGS sequence"/>
</dbReference>
<evidence type="ECO:0000313" key="3">
    <source>
        <dbReference type="Proteomes" id="UP001500200"/>
    </source>
</evidence>